<gene>
    <name evidence="2" type="ORF">H6H00_28030</name>
</gene>
<dbReference type="Proteomes" id="UP000515728">
    <property type="component" value="Chromosome"/>
</dbReference>
<keyword evidence="1" id="KW-0472">Membrane</keyword>
<dbReference type="RefSeq" id="WP_185718650.1">
    <property type="nucleotide sequence ID" value="NZ_BAAAWI010000001.1"/>
</dbReference>
<feature type="transmembrane region" description="Helical" evidence="1">
    <location>
        <begin position="113"/>
        <end position="131"/>
    </location>
</feature>
<dbReference type="PANTHER" id="PTHR35007:SF1">
    <property type="entry name" value="PILUS ASSEMBLY PROTEIN"/>
    <property type="match status" value="1"/>
</dbReference>
<dbReference type="EMBL" id="CP060131">
    <property type="protein sequence ID" value="QNG51898.1"/>
    <property type="molecule type" value="Genomic_DNA"/>
</dbReference>
<evidence type="ECO:0000256" key="1">
    <source>
        <dbReference type="SAM" id="Phobius"/>
    </source>
</evidence>
<evidence type="ECO:0008006" key="4">
    <source>
        <dbReference type="Google" id="ProtNLM"/>
    </source>
</evidence>
<accession>A0A7G7MGI7</accession>
<protein>
    <recommendedName>
        <fullName evidence="4">Type II secretion system (T2SS), protein F</fullName>
    </recommendedName>
</protein>
<dbReference type="PANTHER" id="PTHR35007">
    <property type="entry name" value="INTEGRAL MEMBRANE PROTEIN-RELATED"/>
    <property type="match status" value="1"/>
</dbReference>
<evidence type="ECO:0000313" key="2">
    <source>
        <dbReference type="EMBL" id="QNG51898.1"/>
    </source>
</evidence>
<feature type="transmembrane region" description="Helical" evidence="1">
    <location>
        <begin position="85"/>
        <end position="107"/>
    </location>
</feature>
<dbReference type="KEGG" id="ppel:H6H00_28030"/>
<sequence length="294" mass="30940">MNGVLALVGGGLMGVALALALVAGNRRHPVLVDALAALDERSYRPNDTDSEERARRRILLPLLRRLPVDVPSADLELLGLGRDRFLVTAAGSAASLAAAGPVLAAVLTLLGTGVGVVVPVGVTLVGLLVGWTGHAHRVRDRADDARDQLRSALVAYLQQVSLLRRGGAGVSTALTVPGRLLAESWPMRRLRDELELAERAGDMPWDGLRRFGERIDIDELTDLSAIAATAGQDGAAVVGTLLARAESLRDELLADEHTEANRASGQMSTPGALQVFLIAAWVLFPAGTALLTTV</sequence>
<keyword evidence="3" id="KW-1185">Reference proteome</keyword>
<keyword evidence="1" id="KW-0812">Transmembrane</keyword>
<organism evidence="2 3">
    <name type="scientific">Pseudonocardia petroleophila</name>
    <dbReference type="NCBI Taxonomy" id="37331"/>
    <lineage>
        <taxon>Bacteria</taxon>
        <taxon>Bacillati</taxon>
        <taxon>Actinomycetota</taxon>
        <taxon>Actinomycetes</taxon>
        <taxon>Pseudonocardiales</taxon>
        <taxon>Pseudonocardiaceae</taxon>
        <taxon>Pseudonocardia</taxon>
    </lineage>
</organism>
<reference evidence="2 3" key="1">
    <citation type="submission" date="2020-08" db="EMBL/GenBank/DDBJ databases">
        <authorList>
            <person name="Mo P."/>
        </authorList>
    </citation>
    <scope>NUCLEOTIDE SEQUENCE [LARGE SCALE GENOMIC DNA]</scope>
    <source>
        <strain evidence="2 3">CGMCC 4.1532</strain>
    </source>
</reference>
<keyword evidence="1" id="KW-1133">Transmembrane helix</keyword>
<feature type="transmembrane region" description="Helical" evidence="1">
    <location>
        <begin position="6"/>
        <end position="24"/>
    </location>
</feature>
<feature type="transmembrane region" description="Helical" evidence="1">
    <location>
        <begin position="271"/>
        <end position="291"/>
    </location>
</feature>
<name>A0A7G7MGI7_9PSEU</name>
<proteinExistence type="predicted"/>
<dbReference type="AlphaFoldDB" id="A0A7G7MGI7"/>
<evidence type="ECO:0000313" key="3">
    <source>
        <dbReference type="Proteomes" id="UP000515728"/>
    </source>
</evidence>